<reference evidence="1 2" key="1">
    <citation type="submission" date="2018-10" db="EMBL/GenBank/DDBJ databases">
        <authorList>
            <person name="Ekblom R."/>
            <person name="Jareborg N."/>
        </authorList>
    </citation>
    <scope>NUCLEOTIDE SEQUENCE [LARGE SCALE GENOMIC DNA]</scope>
    <source>
        <tissue evidence="1">Muscle</tissue>
    </source>
</reference>
<comment type="caution">
    <text evidence="1">The sequence shown here is derived from an EMBL/GenBank/DDBJ whole genome shotgun (WGS) entry which is preliminary data.</text>
</comment>
<gene>
    <name evidence="1" type="ORF">BN2614_LOCUS5</name>
</gene>
<dbReference type="EMBL" id="CYRY02045908">
    <property type="protein sequence ID" value="VCX41433.1"/>
    <property type="molecule type" value="Genomic_DNA"/>
</dbReference>
<feature type="non-terminal residue" evidence="1">
    <location>
        <position position="1"/>
    </location>
</feature>
<proteinExistence type="predicted"/>
<name>A0A9X9MBE3_GULGU</name>
<keyword evidence="2" id="KW-1185">Reference proteome</keyword>
<dbReference type="Proteomes" id="UP000269945">
    <property type="component" value="Unassembled WGS sequence"/>
</dbReference>
<evidence type="ECO:0000313" key="2">
    <source>
        <dbReference type="Proteomes" id="UP000269945"/>
    </source>
</evidence>
<evidence type="ECO:0000313" key="1">
    <source>
        <dbReference type="EMBL" id="VCX41433.1"/>
    </source>
</evidence>
<dbReference type="AlphaFoldDB" id="A0A9X9MBE3"/>
<accession>A0A9X9MBE3</accession>
<sequence length="36" mass="4122">MKIFTKVTKQEIPLKSTQVNKNHPKTHLPPLILIAN</sequence>
<organism evidence="1 2">
    <name type="scientific">Gulo gulo</name>
    <name type="common">Wolverine</name>
    <name type="synonym">Gluton</name>
    <dbReference type="NCBI Taxonomy" id="48420"/>
    <lineage>
        <taxon>Eukaryota</taxon>
        <taxon>Metazoa</taxon>
        <taxon>Chordata</taxon>
        <taxon>Craniata</taxon>
        <taxon>Vertebrata</taxon>
        <taxon>Euteleostomi</taxon>
        <taxon>Mammalia</taxon>
        <taxon>Eutheria</taxon>
        <taxon>Laurasiatheria</taxon>
        <taxon>Carnivora</taxon>
        <taxon>Caniformia</taxon>
        <taxon>Musteloidea</taxon>
        <taxon>Mustelidae</taxon>
        <taxon>Guloninae</taxon>
        <taxon>Gulo</taxon>
    </lineage>
</organism>
<protein>
    <submittedName>
        <fullName evidence="1">Uncharacterized protein</fullName>
    </submittedName>
</protein>